<dbReference type="AlphaFoldDB" id="A0A315ETE9"/>
<dbReference type="Proteomes" id="UP000251341">
    <property type="component" value="Unassembled WGS sequence"/>
</dbReference>
<name>A0A315ETE9_9BURK</name>
<proteinExistence type="predicted"/>
<accession>A0A315ETE9</accession>
<reference evidence="1 2" key="1">
    <citation type="submission" date="2017-04" db="EMBL/GenBank/DDBJ databases">
        <title>Unexpected and diverse lifestyles within the genus Limnohabitans.</title>
        <authorList>
            <person name="Kasalicky V."/>
            <person name="Mehrshad M."/>
            <person name="Andrei S.-A."/>
            <person name="Salcher M."/>
            <person name="Kratochvilova H."/>
            <person name="Simek K."/>
            <person name="Ghai R."/>
        </authorList>
    </citation>
    <scope>NUCLEOTIDE SEQUENCE [LARGE SCALE GENOMIC DNA]</scope>
    <source>
        <strain evidence="1 2">MWH-C5</strain>
    </source>
</reference>
<dbReference type="InterPro" id="IPR021880">
    <property type="entry name" value="DUF3489"/>
</dbReference>
<organism evidence="1 2">
    <name type="scientific">Limnohabitans curvus</name>
    <dbReference type="NCBI Taxonomy" id="323423"/>
    <lineage>
        <taxon>Bacteria</taxon>
        <taxon>Pseudomonadati</taxon>
        <taxon>Pseudomonadota</taxon>
        <taxon>Betaproteobacteria</taxon>
        <taxon>Burkholderiales</taxon>
        <taxon>Comamonadaceae</taxon>
        <taxon>Limnohabitans</taxon>
    </lineage>
</organism>
<dbReference type="EMBL" id="NESP01000001">
    <property type="protein sequence ID" value="PUE59172.1"/>
    <property type="molecule type" value="Genomic_DNA"/>
</dbReference>
<dbReference type="Pfam" id="PF11994">
    <property type="entry name" value="DUF3489"/>
    <property type="match status" value="1"/>
</dbReference>
<gene>
    <name evidence="1" type="ORF">B9Z44_06060</name>
</gene>
<keyword evidence="2" id="KW-1185">Reference proteome</keyword>
<comment type="caution">
    <text evidence="1">The sequence shown here is derived from an EMBL/GenBank/DDBJ whole genome shotgun (WGS) entry which is preliminary data.</text>
</comment>
<protein>
    <recommendedName>
        <fullName evidence="3">DUF3489 domain-containing protein</fullName>
    </recommendedName>
</protein>
<sequence>MKLSETQTNLLTAAAQHPEHLLTEFPANLKGGARLKVLTSLANANLIAAHSQAEDGTTRFAITDAGRSALGIAIEAKATPSKREGTKQATLIELLQRPEGATLEQMVQATGWQQHTVRGCMAGALKKKLGLSIVSEKTDGQQRTYRIA</sequence>
<evidence type="ECO:0000313" key="1">
    <source>
        <dbReference type="EMBL" id="PUE59172.1"/>
    </source>
</evidence>
<evidence type="ECO:0000313" key="2">
    <source>
        <dbReference type="Proteomes" id="UP000251341"/>
    </source>
</evidence>
<dbReference type="RefSeq" id="WP_108401948.1">
    <property type="nucleotide sequence ID" value="NZ_NESP01000001.1"/>
</dbReference>
<evidence type="ECO:0008006" key="3">
    <source>
        <dbReference type="Google" id="ProtNLM"/>
    </source>
</evidence>